<evidence type="ECO:0000256" key="5">
    <source>
        <dbReference type="ARBA" id="ARBA00023242"/>
    </source>
</evidence>
<evidence type="ECO:0000256" key="6">
    <source>
        <dbReference type="SAM" id="MobiDB-lite"/>
    </source>
</evidence>
<evidence type="ECO:0000313" key="8">
    <source>
        <dbReference type="EMBL" id="JAT13950.1"/>
    </source>
</evidence>
<accession>A0A1B6KR97</accession>
<organism evidence="8">
    <name type="scientific">Graphocephala atropunctata</name>
    <dbReference type="NCBI Taxonomy" id="36148"/>
    <lineage>
        <taxon>Eukaryota</taxon>
        <taxon>Metazoa</taxon>
        <taxon>Ecdysozoa</taxon>
        <taxon>Arthropoda</taxon>
        <taxon>Hexapoda</taxon>
        <taxon>Insecta</taxon>
        <taxon>Pterygota</taxon>
        <taxon>Neoptera</taxon>
        <taxon>Paraneoptera</taxon>
        <taxon>Hemiptera</taxon>
        <taxon>Auchenorrhyncha</taxon>
        <taxon>Membracoidea</taxon>
        <taxon>Cicadellidae</taxon>
        <taxon>Cicadellinae</taxon>
        <taxon>Cicadellini</taxon>
        <taxon>Graphocephala</taxon>
    </lineage>
</organism>
<keyword evidence="1" id="KW-0217">Developmental protein</keyword>
<dbReference type="AlphaFoldDB" id="A0A1B6KR97"/>
<feature type="domain" description="BHLH" evidence="7">
    <location>
        <begin position="61"/>
        <end position="114"/>
    </location>
</feature>
<keyword evidence="4" id="KW-0804">Transcription</keyword>
<evidence type="ECO:0000256" key="4">
    <source>
        <dbReference type="ARBA" id="ARBA00023163"/>
    </source>
</evidence>
<dbReference type="FunFam" id="4.10.280.10:FF:000090">
    <property type="entry name" value="Salivary gland-expressed bHLH"/>
    <property type="match status" value="1"/>
</dbReference>
<dbReference type="Gene3D" id="4.10.280.10">
    <property type="entry name" value="Helix-loop-helix DNA-binding domain"/>
    <property type="match status" value="1"/>
</dbReference>
<dbReference type="PANTHER" id="PTHR20937">
    <property type="entry name" value="IP14615P"/>
    <property type="match status" value="1"/>
</dbReference>
<dbReference type="SUPFAM" id="SSF47459">
    <property type="entry name" value="HLH, helix-loop-helix DNA-binding domain"/>
    <property type="match status" value="1"/>
</dbReference>
<dbReference type="PROSITE" id="PS50888">
    <property type="entry name" value="BHLH"/>
    <property type="match status" value="1"/>
</dbReference>
<dbReference type="Pfam" id="PF00010">
    <property type="entry name" value="HLH"/>
    <property type="match status" value="1"/>
</dbReference>
<reference evidence="8" key="1">
    <citation type="submission" date="2015-11" db="EMBL/GenBank/DDBJ databases">
        <title>De novo transcriptome assembly of four potential Pierce s Disease insect vectors from Arizona vineyards.</title>
        <authorList>
            <person name="Tassone E.E."/>
        </authorList>
    </citation>
    <scope>NUCLEOTIDE SEQUENCE</scope>
</reference>
<feature type="region of interest" description="Disordered" evidence="6">
    <location>
        <begin position="1"/>
        <end position="20"/>
    </location>
</feature>
<dbReference type="GO" id="GO:0005634">
    <property type="term" value="C:nucleus"/>
    <property type="evidence" value="ECO:0007669"/>
    <property type="project" value="TreeGrafter"/>
</dbReference>
<dbReference type="EMBL" id="GEBQ01026027">
    <property type="protein sequence ID" value="JAT13950.1"/>
    <property type="molecule type" value="Transcribed_RNA"/>
</dbReference>
<evidence type="ECO:0000256" key="2">
    <source>
        <dbReference type="ARBA" id="ARBA00023015"/>
    </source>
</evidence>
<dbReference type="InterPro" id="IPR040259">
    <property type="entry name" value="Mesogenin/MesP"/>
</dbReference>
<proteinExistence type="predicted"/>
<dbReference type="GO" id="GO:0001707">
    <property type="term" value="P:mesoderm formation"/>
    <property type="evidence" value="ECO:0007669"/>
    <property type="project" value="TreeGrafter"/>
</dbReference>
<dbReference type="GO" id="GO:0000978">
    <property type="term" value="F:RNA polymerase II cis-regulatory region sequence-specific DNA binding"/>
    <property type="evidence" value="ECO:0007669"/>
    <property type="project" value="TreeGrafter"/>
</dbReference>
<evidence type="ECO:0000256" key="1">
    <source>
        <dbReference type="ARBA" id="ARBA00022473"/>
    </source>
</evidence>
<sequence length="167" mass="19389">MSVTQLCNEQEQEGLVEPPHHKELTLLQSASYVYNPSPPAPSTSQRSLKSWKSRSPDSDKDYKKTACARERSRMRDMNRAYEALRTILSVYKPPGKKLSKIETLRMAIRRIYHLLSCLEDDVKMENSDPELVEYPSTSWAVPYFSHSYLNYSLEAPSYTAFKRTRFN</sequence>
<gene>
    <name evidence="8" type="ORF">g.8364</name>
</gene>
<dbReference type="InterPro" id="IPR036638">
    <property type="entry name" value="HLH_DNA-bd_sf"/>
</dbReference>
<evidence type="ECO:0000259" key="7">
    <source>
        <dbReference type="PROSITE" id="PS50888"/>
    </source>
</evidence>
<dbReference type="GO" id="GO:0000981">
    <property type="term" value="F:DNA-binding transcription factor activity, RNA polymerase II-specific"/>
    <property type="evidence" value="ECO:0007669"/>
    <property type="project" value="TreeGrafter"/>
</dbReference>
<dbReference type="InterPro" id="IPR011598">
    <property type="entry name" value="bHLH_dom"/>
</dbReference>
<keyword evidence="3" id="KW-0238">DNA-binding</keyword>
<dbReference type="SMART" id="SM00353">
    <property type="entry name" value="HLH"/>
    <property type="match status" value="1"/>
</dbReference>
<name>A0A1B6KR97_9HEMI</name>
<dbReference type="GO" id="GO:0046983">
    <property type="term" value="F:protein dimerization activity"/>
    <property type="evidence" value="ECO:0007669"/>
    <property type="project" value="InterPro"/>
</dbReference>
<feature type="compositionally biased region" description="Basic and acidic residues" evidence="6">
    <location>
        <begin position="54"/>
        <end position="65"/>
    </location>
</feature>
<feature type="region of interest" description="Disordered" evidence="6">
    <location>
        <begin position="29"/>
        <end position="65"/>
    </location>
</feature>
<dbReference type="PANTHER" id="PTHR20937:SF3">
    <property type="entry name" value="IP14615P"/>
    <property type="match status" value="1"/>
</dbReference>
<protein>
    <recommendedName>
        <fullName evidence="7">BHLH domain-containing protein</fullName>
    </recommendedName>
</protein>
<evidence type="ECO:0000256" key="3">
    <source>
        <dbReference type="ARBA" id="ARBA00023125"/>
    </source>
</evidence>
<keyword evidence="2" id="KW-0805">Transcription regulation</keyword>
<dbReference type="CDD" id="cd11390">
    <property type="entry name" value="bHLH_TS"/>
    <property type="match status" value="1"/>
</dbReference>
<keyword evidence="5" id="KW-0539">Nucleus</keyword>